<protein>
    <submittedName>
        <fullName evidence="1">Uncharacterized protein</fullName>
    </submittedName>
</protein>
<comment type="caution">
    <text evidence="1">The sequence shown here is derived from an EMBL/GenBank/DDBJ whole genome shotgun (WGS) entry which is preliminary data.</text>
</comment>
<dbReference type="EMBL" id="LSLI01000030">
    <property type="protein sequence ID" value="KXS32421.1"/>
    <property type="molecule type" value="Genomic_DNA"/>
</dbReference>
<dbReference type="Proteomes" id="UP000070578">
    <property type="component" value="Unassembled WGS sequence"/>
</dbReference>
<gene>
    <name evidence="1" type="ORF">AWT59_1461</name>
</gene>
<organism evidence="1 2">
    <name type="scientific">Candidatus Gallionella acididurans</name>
    <dbReference type="NCBI Taxonomy" id="1796491"/>
    <lineage>
        <taxon>Bacteria</taxon>
        <taxon>Pseudomonadati</taxon>
        <taxon>Pseudomonadota</taxon>
        <taxon>Betaproteobacteria</taxon>
        <taxon>Nitrosomonadales</taxon>
        <taxon>Gallionellaceae</taxon>
        <taxon>Gallionella</taxon>
    </lineage>
</organism>
<proteinExistence type="predicted"/>
<dbReference type="AlphaFoldDB" id="A0A139BTW9"/>
<accession>A0A139BTW9</accession>
<sequence length="62" mass="7442">MIYKRTNLRKREAFDVWLPIAMAVCGDDLTDRERYLIRTSFKLGWDARAIDEKAPKDYVYKK</sequence>
<reference evidence="1 2" key="2">
    <citation type="submission" date="2016-03" db="EMBL/GenBank/DDBJ databases">
        <title>New uncultured bacterium of the family Gallionellaceae from acid mine drainage: description and reconstruction of genome based on metagenomic analysis of microbial community.</title>
        <authorList>
            <person name="Kadnikov V."/>
            <person name="Ivasenko D."/>
            <person name="Beletsky A."/>
            <person name="Mardanov A."/>
            <person name="Danilova E."/>
            <person name="Pimenov N."/>
            <person name="Karnachuk O."/>
            <person name="Ravin N."/>
        </authorList>
    </citation>
    <scope>NUCLEOTIDE SEQUENCE [LARGE SCALE GENOMIC DNA]</scope>
    <source>
        <strain evidence="1">ShG14-8</strain>
    </source>
</reference>
<evidence type="ECO:0000313" key="2">
    <source>
        <dbReference type="Proteomes" id="UP000070578"/>
    </source>
</evidence>
<evidence type="ECO:0000313" key="1">
    <source>
        <dbReference type="EMBL" id="KXS32421.1"/>
    </source>
</evidence>
<reference evidence="1 2" key="1">
    <citation type="submission" date="2016-02" db="EMBL/GenBank/DDBJ databases">
        <authorList>
            <person name="Wen L."/>
            <person name="He K."/>
            <person name="Yang H."/>
        </authorList>
    </citation>
    <scope>NUCLEOTIDE SEQUENCE [LARGE SCALE GENOMIC DNA]</scope>
    <source>
        <strain evidence="1">ShG14-8</strain>
    </source>
</reference>
<name>A0A139BTW9_9PROT</name>